<name>A0ABS7S8L4_9MICO</name>
<accession>A0ABS7S8L4</accession>
<dbReference type="RefSeq" id="WP_223405679.1">
    <property type="nucleotide sequence ID" value="NZ_JAGSHT010000010.1"/>
</dbReference>
<keyword evidence="3" id="KW-1185">Reference proteome</keyword>
<dbReference type="CDD" id="cd00090">
    <property type="entry name" value="HTH_ARSR"/>
    <property type="match status" value="1"/>
</dbReference>
<feature type="domain" description="Winged helix DNA-binding" evidence="1">
    <location>
        <begin position="33"/>
        <end position="114"/>
    </location>
</feature>
<dbReference type="Pfam" id="PF13601">
    <property type="entry name" value="HTH_34"/>
    <property type="match status" value="1"/>
</dbReference>
<dbReference type="InterPro" id="IPR027395">
    <property type="entry name" value="WH_DNA-bd_dom"/>
</dbReference>
<protein>
    <submittedName>
        <fullName evidence="2">Transcriptional regulator</fullName>
    </submittedName>
</protein>
<dbReference type="EMBL" id="JAGSHT010000010">
    <property type="protein sequence ID" value="MBZ2196642.1"/>
    <property type="molecule type" value="Genomic_DNA"/>
</dbReference>
<comment type="caution">
    <text evidence="2">The sequence shown here is derived from an EMBL/GenBank/DDBJ whole genome shotgun (WGS) entry which is preliminary data.</text>
</comment>
<gene>
    <name evidence="2" type="ORF">KCQ71_10790</name>
</gene>
<evidence type="ECO:0000259" key="1">
    <source>
        <dbReference type="Pfam" id="PF13601"/>
    </source>
</evidence>
<dbReference type="Gene3D" id="1.10.10.10">
    <property type="entry name" value="Winged helix-like DNA-binding domain superfamily/Winged helix DNA-binding domain"/>
    <property type="match status" value="1"/>
</dbReference>
<dbReference type="InterPro" id="IPR036390">
    <property type="entry name" value="WH_DNA-bd_sf"/>
</dbReference>
<dbReference type="InterPro" id="IPR036388">
    <property type="entry name" value="WH-like_DNA-bd_sf"/>
</dbReference>
<dbReference type="SUPFAM" id="SSF46785">
    <property type="entry name" value="Winged helix' DNA-binding domain"/>
    <property type="match status" value="1"/>
</dbReference>
<sequence length="118" mass="12915">MTEPGPDRLHELPAEFADALRAPFDHLLTDPVRLRIQAALVALPAGGSMRFTTISRTLGISDGNLGSHLAVLAEVGYVDTEVTWRGKRRTTWYRVTEAGREAFERHVAALRGIVGPPV</sequence>
<reference evidence="2 3" key="1">
    <citation type="submission" date="2021-04" db="EMBL/GenBank/DDBJ databases">
        <title>Ruania sp. nov., isolated from sandy soil of mangrove forest.</title>
        <authorList>
            <person name="Ge X."/>
            <person name="Huang R."/>
            <person name="Liu W."/>
        </authorList>
    </citation>
    <scope>NUCLEOTIDE SEQUENCE [LARGE SCALE GENOMIC DNA]</scope>
    <source>
        <strain evidence="2 3">N2-46</strain>
    </source>
</reference>
<dbReference type="Proteomes" id="UP000826651">
    <property type="component" value="Unassembled WGS sequence"/>
</dbReference>
<dbReference type="PANTHER" id="PTHR37318">
    <property type="entry name" value="BSL7504 PROTEIN"/>
    <property type="match status" value="1"/>
</dbReference>
<evidence type="ECO:0000313" key="3">
    <source>
        <dbReference type="Proteomes" id="UP000826651"/>
    </source>
</evidence>
<evidence type="ECO:0000313" key="2">
    <source>
        <dbReference type="EMBL" id="MBZ2196642.1"/>
    </source>
</evidence>
<proteinExistence type="predicted"/>
<dbReference type="PANTHER" id="PTHR37318:SF1">
    <property type="entry name" value="BSL7504 PROTEIN"/>
    <property type="match status" value="1"/>
</dbReference>
<dbReference type="InterPro" id="IPR011991">
    <property type="entry name" value="ArsR-like_HTH"/>
</dbReference>
<organism evidence="2 3">
    <name type="scientific">Occultella gossypii</name>
    <dbReference type="NCBI Taxonomy" id="2800820"/>
    <lineage>
        <taxon>Bacteria</taxon>
        <taxon>Bacillati</taxon>
        <taxon>Actinomycetota</taxon>
        <taxon>Actinomycetes</taxon>
        <taxon>Micrococcales</taxon>
        <taxon>Ruaniaceae</taxon>
        <taxon>Occultella</taxon>
    </lineage>
</organism>